<proteinExistence type="predicted"/>
<sequence length="66" mass="7287">MRAETPICYRVFQKVRRTPYAAATQAAETGLKGSAETTGSSAAKHKRGRRQTRAAEKPGMFRYVIA</sequence>
<gene>
    <name evidence="2" type="ORF">AAFF_G00224110</name>
</gene>
<dbReference type="Proteomes" id="UP001221898">
    <property type="component" value="Unassembled WGS sequence"/>
</dbReference>
<evidence type="ECO:0000256" key="1">
    <source>
        <dbReference type="SAM" id="MobiDB-lite"/>
    </source>
</evidence>
<name>A0AAD7X2B1_9TELE</name>
<organism evidence="2 3">
    <name type="scientific">Aldrovandia affinis</name>
    <dbReference type="NCBI Taxonomy" id="143900"/>
    <lineage>
        <taxon>Eukaryota</taxon>
        <taxon>Metazoa</taxon>
        <taxon>Chordata</taxon>
        <taxon>Craniata</taxon>
        <taxon>Vertebrata</taxon>
        <taxon>Euteleostomi</taxon>
        <taxon>Actinopterygii</taxon>
        <taxon>Neopterygii</taxon>
        <taxon>Teleostei</taxon>
        <taxon>Notacanthiformes</taxon>
        <taxon>Halosauridae</taxon>
        <taxon>Aldrovandia</taxon>
    </lineage>
</organism>
<dbReference type="AlphaFoldDB" id="A0AAD7X2B1"/>
<comment type="caution">
    <text evidence="2">The sequence shown here is derived from an EMBL/GenBank/DDBJ whole genome shotgun (WGS) entry which is preliminary data.</text>
</comment>
<reference evidence="2" key="1">
    <citation type="journal article" date="2023" name="Science">
        <title>Genome structures resolve the early diversification of teleost fishes.</title>
        <authorList>
            <person name="Parey E."/>
            <person name="Louis A."/>
            <person name="Montfort J."/>
            <person name="Bouchez O."/>
            <person name="Roques C."/>
            <person name="Iampietro C."/>
            <person name="Lluch J."/>
            <person name="Castinel A."/>
            <person name="Donnadieu C."/>
            <person name="Desvignes T."/>
            <person name="Floi Bucao C."/>
            <person name="Jouanno E."/>
            <person name="Wen M."/>
            <person name="Mejri S."/>
            <person name="Dirks R."/>
            <person name="Jansen H."/>
            <person name="Henkel C."/>
            <person name="Chen W.J."/>
            <person name="Zahm M."/>
            <person name="Cabau C."/>
            <person name="Klopp C."/>
            <person name="Thompson A.W."/>
            <person name="Robinson-Rechavi M."/>
            <person name="Braasch I."/>
            <person name="Lecointre G."/>
            <person name="Bobe J."/>
            <person name="Postlethwait J.H."/>
            <person name="Berthelot C."/>
            <person name="Roest Crollius H."/>
            <person name="Guiguen Y."/>
        </authorList>
    </citation>
    <scope>NUCLEOTIDE SEQUENCE</scope>
    <source>
        <strain evidence="2">NC1722</strain>
    </source>
</reference>
<evidence type="ECO:0000313" key="2">
    <source>
        <dbReference type="EMBL" id="KAJ8417568.1"/>
    </source>
</evidence>
<accession>A0AAD7X2B1</accession>
<keyword evidence="3" id="KW-1185">Reference proteome</keyword>
<evidence type="ECO:0000313" key="3">
    <source>
        <dbReference type="Proteomes" id="UP001221898"/>
    </source>
</evidence>
<feature type="region of interest" description="Disordered" evidence="1">
    <location>
        <begin position="27"/>
        <end position="58"/>
    </location>
</feature>
<dbReference type="EMBL" id="JAINUG010000003">
    <property type="protein sequence ID" value="KAJ8417568.1"/>
    <property type="molecule type" value="Genomic_DNA"/>
</dbReference>
<protein>
    <submittedName>
        <fullName evidence="2">Uncharacterized protein</fullName>
    </submittedName>
</protein>
<feature type="compositionally biased region" description="Basic residues" evidence="1">
    <location>
        <begin position="43"/>
        <end position="52"/>
    </location>
</feature>